<evidence type="ECO:0000256" key="1">
    <source>
        <dbReference type="ARBA" id="ARBA00022603"/>
    </source>
</evidence>
<feature type="domain" description="Methyltransferase small" evidence="6">
    <location>
        <begin position="102"/>
        <end position="195"/>
    </location>
</feature>
<dbReference type="Pfam" id="PF17827">
    <property type="entry name" value="PrmC_N"/>
    <property type="match status" value="1"/>
</dbReference>
<reference evidence="8 9" key="1">
    <citation type="submission" date="2017-06" db="EMBL/GenBank/DDBJ databases">
        <authorList>
            <consortium name="Pathogen Informatics"/>
        </authorList>
    </citation>
    <scope>NUCLEOTIDE SEQUENCE [LARGE SCALE GENOMIC DNA]</scope>
    <source>
        <strain evidence="8 9">NCTC13839</strain>
    </source>
</reference>
<dbReference type="AlphaFoldDB" id="A0A239YPV7"/>
<feature type="domain" description="Release factor glutamine methyltransferase N-terminal" evidence="7">
    <location>
        <begin position="8"/>
        <end position="76"/>
    </location>
</feature>
<feature type="binding site" evidence="5">
    <location>
        <begin position="187"/>
        <end position="190"/>
    </location>
    <ligand>
        <name>substrate</name>
    </ligand>
</feature>
<dbReference type="EMBL" id="LT906462">
    <property type="protein sequence ID" value="SNV60278.1"/>
    <property type="molecule type" value="Genomic_DNA"/>
</dbReference>
<dbReference type="PANTHER" id="PTHR18895">
    <property type="entry name" value="HEMK METHYLTRANSFERASE"/>
    <property type="match status" value="1"/>
</dbReference>
<dbReference type="OrthoDB" id="9800643at2"/>
<dbReference type="EC" id="2.1.1.297" evidence="5"/>
<gene>
    <name evidence="5 8" type="primary">prmC</name>
    <name evidence="8" type="ORF">SAMEA4384403_00637</name>
</gene>
<protein>
    <recommendedName>
        <fullName evidence="5">Release factor glutamine methyltransferase</fullName>
        <shortName evidence="5">RF MTase</shortName>
        <ecNumber evidence="5">2.1.1.297</ecNumber>
    </recommendedName>
    <alternativeName>
        <fullName evidence="5">N5-glutamine methyltransferase PrmC</fullName>
    </alternativeName>
    <alternativeName>
        <fullName evidence="5">Protein-(glutamine-N5) MTase PrmC</fullName>
    </alternativeName>
    <alternativeName>
        <fullName evidence="5">Protein-glutamine N-methyltransferase PrmC</fullName>
    </alternativeName>
</protein>
<dbReference type="NCBIfam" id="TIGR03534">
    <property type="entry name" value="RF_mod_PrmC"/>
    <property type="match status" value="1"/>
</dbReference>
<dbReference type="SUPFAM" id="SSF53335">
    <property type="entry name" value="S-adenosyl-L-methionine-dependent methyltransferases"/>
    <property type="match status" value="1"/>
</dbReference>
<evidence type="ECO:0000313" key="8">
    <source>
        <dbReference type="EMBL" id="SNV60278.1"/>
    </source>
</evidence>
<name>A0A239YPV7_9STAP</name>
<keyword evidence="9" id="KW-1185">Reference proteome</keyword>
<evidence type="ECO:0000259" key="6">
    <source>
        <dbReference type="Pfam" id="PF05175"/>
    </source>
</evidence>
<dbReference type="GO" id="GO:0102559">
    <property type="term" value="F:peptide chain release factor N(5)-glutamine methyltransferase activity"/>
    <property type="evidence" value="ECO:0007669"/>
    <property type="project" value="UniProtKB-EC"/>
</dbReference>
<dbReference type="Gene3D" id="3.40.50.150">
    <property type="entry name" value="Vaccinia Virus protein VP39"/>
    <property type="match status" value="1"/>
</dbReference>
<dbReference type="KEGG" id="sste:SAMEA4384403_0637"/>
<dbReference type="InterPro" id="IPR050320">
    <property type="entry name" value="N5-glutamine_MTase"/>
</dbReference>
<keyword evidence="2 5" id="KW-0808">Transferase</keyword>
<feature type="binding site" evidence="5">
    <location>
        <position position="143"/>
    </location>
    <ligand>
        <name>S-adenosyl-L-methionine</name>
        <dbReference type="ChEBI" id="CHEBI:59789"/>
    </ligand>
</feature>
<dbReference type="Gene3D" id="1.10.8.10">
    <property type="entry name" value="DNA helicase RuvA subunit, C-terminal domain"/>
    <property type="match status" value="1"/>
</dbReference>
<feature type="binding site" evidence="5">
    <location>
        <begin position="120"/>
        <end position="124"/>
    </location>
    <ligand>
        <name>S-adenosyl-L-methionine</name>
        <dbReference type="ChEBI" id="CHEBI:59789"/>
    </ligand>
</feature>
<organism evidence="8 9">
    <name type="scientific">Mammaliicoccus stepanovicii</name>
    <dbReference type="NCBI Taxonomy" id="643214"/>
    <lineage>
        <taxon>Bacteria</taxon>
        <taxon>Bacillati</taxon>
        <taxon>Bacillota</taxon>
        <taxon>Bacilli</taxon>
        <taxon>Bacillales</taxon>
        <taxon>Staphylococcaceae</taxon>
        <taxon>Mammaliicoccus</taxon>
    </lineage>
</organism>
<comment type="function">
    <text evidence="5">Methylates the class 1 translation termination release factors RF1/PrfA and RF2/PrfB on the glutamine residue of the universally conserved GGQ motif.</text>
</comment>
<feature type="binding site" evidence="5">
    <location>
        <position position="187"/>
    </location>
    <ligand>
        <name>S-adenosyl-L-methionine</name>
        <dbReference type="ChEBI" id="CHEBI:59789"/>
    </ligand>
</feature>
<dbReference type="CDD" id="cd02440">
    <property type="entry name" value="AdoMet_MTases"/>
    <property type="match status" value="1"/>
</dbReference>
<dbReference type="NCBIfam" id="TIGR00536">
    <property type="entry name" value="hemK_fam"/>
    <property type="match status" value="1"/>
</dbReference>
<dbReference type="InterPro" id="IPR007848">
    <property type="entry name" value="Small_mtfrase_dom"/>
</dbReference>
<evidence type="ECO:0000256" key="2">
    <source>
        <dbReference type="ARBA" id="ARBA00022679"/>
    </source>
</evidence>
<dbReference type="PROSITE" id="PS00092">
    <property type="entry name" value="N6_MTASE"/>
    <property type="match status" value="1"/>
</dbReference>
<keyword evidence="1 5" id="KW-0489">Methyltransferase</keyword>
<comment type="similarity">
    <text evidence="5">Belongs to the protein N5-glutamine methyltransferase family. PrmC subfamily.</text>
</comment>
<dbReference type="HAMAP" id="MF_02126">
    <property type="entry name" value="RF_methyltr_PrmC"/>
    <property type="match status" value="1"/>
</dbReference>
<dbReference type="GO" id="GO:0003676">
    <property type="term" value="F:nucleic acid binding"/>
    <property type="evidence" value="ECO:0007669"/>
    <property type="project" value="InterPro"/>
</dbReference>
<keyword evidence="3 5" id="KW-0949">S-adenosyl-L-methionine</keyword>
<dbReference type="InterPro" id="IPR002052">
    <property type="entry name" value="DNA_methylase_N6_adenine_CS"/>
</dbReference>
<dbReference type="InterPro" id="IPR040758">
    <property type="entry name" value="PrmC_N"/>
</dbReference>
<evidence type="ECO:0000256" key="3">
    <source>
        <dbReference type="ARBA" id="ARBA00022691"/>
    </source>
</evidence>
<evidence type="ECO:0000256" key="5">
    <source>
        <dbReference type="HAMAP-Rule" id="MF_02126"/>
    </source>
</evidence>
<proteinExistence type="inferred from homology"/>
<dbReference type="PANTHER" id="PTHR18895:SF74">
    <property type="entry name" value="MTRF1L RELEASE FACTOR GLUTAMINE METHYLTRANSFERASE"/>
    <property type="match status" value="1"/>
</dbReference>
<accession>A0A239YPV7</accession>
<dbReference type="InterPro" id="IPR004556">
    <property type="entry name" value="HemK-like"/>
</dbReference>
<comment type="catalytic activity">
    <reaction evidence="4 5">
        <text>L-glutaminyl-[peptide chain release factor] + S-adenosyl-L-methionine = N(5)-methyl-L-glutaminyl-[peptide chain release factor] + S-adenosyl-L-homocysteine + H(+)</text>
        <dbReference type="Rhea" id="RHEA:42896"/>
        <dbReference type="Rhea" id="RHEA-COMP:10271"/>
        <dbReference type="Rhea" id="RHEA-COMP:10272"/>
        <dbReference type="ChEBI" id="CHEBI:15378"/>
        <dbReference type="ChEBI" id="CHEBI:30011"/>
        <dbReference type="ChEBI" id="CHEBI:57856"/>
        <dbReference type="ChEBI" id="CHEBI:59789"/>
        <dbReference type="ChEBI" id="CHEBI:61891"/>
        <dbReference type="EC" id="2.1.1.297"/>
    </reaction>
</comment>
<comment type="caution">
    <text evidence="5">Lacks conserved residue(s) required for the propagation of feature annotation.</text>
</comment>
<dbReference type="InterPro" id="IPR029063">
    <property type="entry name" value="SAM-dependent_MTases_sf"/>
</dbReference>
<dbReference type="Pfam" id="PF05175">
    <property type="entry name" value="MTS"/>
    <property type="match status" value="1"/>
</dbReference>
<evidence type="ECO:0000259" key="7">
    <source>
        <dbReference type="Pfam" id="PF17827"/>
    </source>
</evidence>
<dbReference type="RefSeq" id="WP_095086630.1">
    <property type="nucleotide sequence ID" value="NZ_BMDM01000003.1"/>
</dbReference>
<evidence type="ECO:0000256" key="4">
    <source>
        <dbReference type="ARBA" id="ARBA00048391"/>
    </source>
</evidence>
<dbReference type="InterPro" id="IPR019874">
    <property type="entry name" value="RF_methyltr_PrmC"/>
</dbReference>
<dbReference type="GO" id="GO:0032259">
    <property type="term" value="P:methylation"/>
    <property type="evidence" value="ECO:0007669"/>
    <property type="project" value="UniProtKB-KW"/>
</dbReference>
<dbReference type="Proteomes" id="UP000242084">
    <property type="component" value="Chromosome 1"/>
</dbReference>
<sequence>MVNYNFEQLLKETYDDLSARGLETSRADWLLQDISGMSRTDILMHYKEEVPQPLIDQFLILRERMYDGEPVQYIVGFAEFYGRKFELNKDVLIPRTETEELVFQTLSTITKQNSVLCDIGTGSGAIAISLKKEMPTLDVIATDISNEALVVAKSNANLHKADIHFMQGDALQPLIDKGIKVDVLVSNPPYISYEEQIQMTDTVLNYEPHLALFAEDDGLYIYKSLLAKLDQVMDTGGLVIFEIGHLQGDVLKTFIAQHYRVDGLKIITDINQKNRMIQFNWISE</sequence>
<evidence type="ECO:0000313" key="9">
    <source>
        <dbReference type="Proteomes" id="UP000242084"/>
    </source>
</evidence>